<comment type="similarity">
    <text evidence="2">Belongs to the MreD family.</text>
</comment>
<feature type="transmembrane region" description="Helical" evidence="8">
    <location>
        <begin position="53"/>
        <end position="70"/>
    </location>
</feature>
<dbReference type="NCBIfam" id="TIGR03426">
    <property type="entry name" value="shape_MreD"/>
    <property type="match status" value="1"/>
</dbReference>
<keyword evidence="7 8" id="KW-0472">Membrane</keyword>
<protein>
    <submittedName>
        <fullName evidence="9">Uncharacterized protein</fullName>
    </submittedName>
</protein>
<evidence type="ECO:0000256" key="3">
    <source>
        <dbReference type="ARBA" id="ARBA00022475"/>
    </source>
</evidence>
<comment type="subcellular location">
    <subcellularLocation>
        <location evidence="1">Cell membrane</location>
        <topology evidence="1">Multi-pass membrane protein</topology>
    </subcellularLocation>
</comment>
<feature type="transmembrane region" description="Helical" evidence="8">
    <location>
        <begin position="29"/>
        <end position="46"/>
    </location>
</feature>
<evidence type="ECO:0000256" key="5">
    <source>
        <dbReference type="ARBA" id="ARBA00022960"/>
    </source>
</evidence>
<evidence type="ECO:0000313" key="9">
    <source>
        <dbReference type="EMBL" id="KRO30952.1"/>
    </source>
</evidence>
<organism evidence="9 10">
    <name type="scientific">Actinobacteria bacterium BACL2 MAG-120802-bin41</name>
    <dbReference type="NCBI Taxonomy" id="1655568"/>
    <lineage>
        <taxon>Bacteria</taxon>
        <taxon>Bacillati</taxon>
        <taxon>Actinomycetota</taxon>
        <taxon>Actinomycetes</taxon>
        <taxon>Actinomycetes incertae sedis</taxon>
        <taxon>ac1 cluster</taxon>
    </lineage>
</organism>
<dbReference type="Pfam" id="PF04093">
    <property type="entry name" value="MreD"/>
    <property type="match status" value="1"/>
</dbReference>
<name>A0A0R2NYF1_9ACTN</name>
<comment type="caution">
    <text evidence="9">The sequence shown here is derived from an EMBL/GenBank/DDBJ whole genome shotgun (WGS) entry which is preliminary data.</text>
</comment>
<evidence type="ECO:0000256" key="2">
    <source>
        <dbReference type="ARBA" id="ARBA00007776"/>
    </source>
</evidence>
<feature type="transmembrane region" description="Helical" evidence="8">
    <location>
        <begin position="145"/>
        <end position="163"/>
    </location>
</feature>
<evidence type="ECO:0000256" key="7">
    <source>
        <dbReference type="ARBA" id="ARBA00023136"/>
    </source>
</evidence>
<dbReference type="GO" id="GO:0008360">
    <property type="term" value="P:regulation of cell shape"/>
    <property type="evidence" value="ECO:0007669"/>
    <property type="project" value="UniProtKB-KW"/>
</dbReference>
<keyword evidence="6 8" id="KW-1133">Transmembrane helix</keyword>
<keyword evidence="4 8" id="KW-0812">Transmembrane</keyword>
<keyword evidence="5" id="KW-0133">Cell shape</keyword>
<sequence length="172" mass="18832">MEINRLPKVLLIFLTLFLIQEVLINQINFLVAGFSLYLAFFMAWVIQDQRNSAVVTGFIAGLILDLSPTLDAPFGLWTLVLTSVSYLLSSNVRAALDAELSPLVMLSVAVLASSFALALFLLFGAILGQEVGSASYLFRSISGNALWSALLSPLYIPLAMKLYKVTLTARQR</sequence>
<dbReference type="GO" id="GO:0005886">
    <property type="term" value="C:plasma membrane"/>
    <property type="evidence" value="ECO:0007669"/>
    <property type="project" value="UniProtKB-SubCell"/>
</dbReference>
<dbReference type="Proteomes" id="UP000053941">
    <property type="component" value="Unassembled WGS sequence"/>
</dbReference>
<evidence type="ECO:0000256" key="1">
    <source>
        <dbReference type="ARBA" id="ARBA00004651"/>
    </source>
</evidence>
<accession>A0A0R2NYF1</accession>
<evidence type="ECO:0000256" key="6">
    <source>
        <dbReference type="ARBA" id="ARBA00022989"/>
    </source>
</evidence>
<dbReference type="InterPro" id="IPR007227">
    <property type="entry name" value="Cell_shape_determining_MreD"/>
</dbReference>
<evidence type="ECO:0000256" key="4">
    <source>
        <dbReference type="ARBA" id="ARBA00022692"/>
    </source>
</evidence>
<evidence type="ECO:0000313" key="10">
    <source>
        <dbReference type="Proteomes" id="UP000053941"/>
    </source>
</evidence>
<evidence type="ECO:0000256" key="8">
    <source>
        <dbReference type="SAM" id="Phobius"/>
    </source>
</evidence>
<feature type="transmembrane region" description="Helical" evidence="8">
    <location>
        <begin position="7"/>
        <end position="23"/>
    </location>
</feature>
<gene>
    <name evidence="9" type="ORF">ABR60_00310</name>
</gene>
<feature type="transmembrane region" description="Helical" evidence="8">
    <location>
        <begin position="103"/>
        <end position="125"/>
    </location>
</feature>
<keyword evidence="3" id="KW-1003">Cell membrane</keyword>
<reference evidence="9 10" key="1">
    <citation type="submission" date="2015-10" db="EMBL/GenBank/DDBJ databases">
        <title>Metagenome-Assembled Genomes uncover a global brackish microbiome.</title>
        <authorList>
            <person name="Hugerth L.W."/>
            <person name="Larsson J."/>
            <person name="Alneberg J."/>
            <person name="Lindh M.V."/>
            <person name="Legrand C."/>
            <person name="Pinhassi J."/>
            <person name="Andersson A.F."/>
        </authorList>
    </citation>
    <scope>NUCLEOTIDE SEQUENCE [LARGE SCALE GENOMIC DNA]</scope>
    <source>
        <strain evidence="9">BACL2 MAG-120802-bin41</strain>
    </source>
</reference>
<dbReference type="AlphaFoldDB" id="A0A0R2NYF1"/>
<feature type="transmembrane region" description="Helical" evidence="8">
    <location>
        <begin position="76"/>
        <end position="96"/>
    </location>
</feature>
<proteinExistence type="inferred from homology"/>
<dbReference type="EMBL" id="LIAS01000038">
    <property type="protein sequence ID" value="KRO30952.1"/>
    <property type="molecule type" value="Genomic_DNA"/>
</dbReference>